<evidence type="ECO:0000259" key="15">
    <source>
        <dbReference type="PROSITE" id="PS51413"/>
    </source>
</evidence>
<dbReference type="InterPro" id="IPR001650">
    <property type="entry name" value="Helicase_C-like"/>
</dbReference>
<evidence type="ECO:0000256" key="8">
    <source>
        <dbReference type="ARBA" id="ARBA00023125"/>
    </source>
</evidence>
<dbReference type="GO" id="GO:0031011">
    <property type="term" value="C:Ino80 complex"/>
    <property type="evidence" value="ECO:0007669"/>
    <property type="project" value="UniProtKB-UniRule"/>
</dbReference>
<dbReference type="InterPro" id="IPR027417">
    <property type="entry name" value="P-loop_NTPase"/>
</dbReference>
<evidence type="ECO:0000256" key="5">
    <source>
        <dbReference type="ARBA" id="ARBA00022763"/>
    </source>
</evidence>
<dbReference type="SMART" id="SM00487">
    <property type="entry name" value="DEXDc"/>
    <property type="match status" value="1"/>
</dbReference>
<dbReference type="Pfam" id="PF00176">
    <property type="entry name" value="SNF2-rel_dom"/>
    <property type="match status" value="1"/>
</dbReference>
<dbReference type="PROSITE" id="PS51192">
    <property type="entry name" value="HELICASE_ATP_BIND_1"/>
    <property type="match status" value="1"/>
</dbReference>
<dbReference type="GO" id="GO:0006338">
    <property type="term" value="P:chromatin remodeling"/>
    <property type="evidence" value="ECO:0007669"/>
    <property type="project" value="UniProtKB-UniRule"/>
</dbReference>
<evidence type="ECO:0000256" key="6">
    <source>
        <dbReference type="ARBA" id="ARBA00022801"/>
    </source>
</evidence>
<dbReference type="KEGG" id="ngr:NAEGRDRAFT_78151"/>
<evidence type="ECO:0000313" key="16">
    <source>
        <dbReference type="EMBL" id="EFC49179.1"/>
    </source>
</evidence>
<dbReference type="Pfam" id="PF00271">
    <property type="entry name" value="Helicase_C"/>
    <property type="match status" value="1"/>
</dbReference>
<evidence type="ECO:0000256" key="7">
    <source>
        <dbReference type="ARBA" id="ARBA00022840"/>
    </source>
</evidence>
<dbReference type="InterPro" id="IPR020838">
    <property type="entry name" value="DBINO"/>
</dbReference>
<comment type="catalytic activity">
    <reaction evidence="11">
        <text>ATP + H2O = ADP + phosphate + H(+)</text>
        <dbReference type="Rhea" id="RHEA:13065"/>
        <dbReference type="ChEBI" id="CHEBI:15377"/>
        <dbReference type="ChEBI" id="CHEBI:15378"/>
        <dbReference type="ChEBI" id="CHEBI:30616"/>
        <dbReference type="ChEBI" id="CHEBI:43474"/>
        <dbReference type="ChEBI" id="CHEBI:456216"/>
    </reaction>
</comment>
<evidence type="ECO:0000256" key="10">
    <source>
        <dbReference type="ARBA" id="ARBA00023242"/>
    </source>
</evidence>
<reference evidence="16 17" key="1">
    <citation type="journal article" date="2010" name="Cell">
        <title>The genome of Naegleria gruberi illuminates early eukaryotic versatility.</title>
        <authorList>
            <person name="Fritz-Laylin L.K."/>
            <person name="Prochnik S.E."/>
            <person name="Ginger M.L."/>
            <person name="Dacks J.B."/>
            <person name="Carpenter M.L."/>
            <person name="Field M.C."/>
            <person name="Kuo A."/>
            <person name="Paredez A."/>
            <person name="Chapman J."/>
            <person name="Pham J."/>
            <person name="Shu S."/>
            <person name="Neupane R."/>
            <person name="Cipriano M."/>
            <person name="Mancuso J."/>
            <person name="Tu H."/>
            <person name="Salamov A."/>
            <person name="Lindquist E."/>
            <person name="Shapiro H."/>
            <person name="Lucas S."/>
            <person name="Grigoriev I.V."/>
            <person name="Cande W.Z."/>
            <person name="Fulton C."/>
            <person name="Rokhsar D.S."/>
            <person name="Dawson S.C."/>
        </authorList>
    </citation>
    <scope>NUCLEOTIDE SEQUENCE [LARGE SCALE GENOMIC DNA]</scope>
    <source>
        <strain evidence="16 17">NEG-M</strain>
    </source>
</reference>
<keyword evidence="4" id="KW-0547">Nucleotide-binding</keyword>
<evidence type="ECO:0000259" key="14">
    <source>
        <dbReference type="PROSITE" id="PS51194"/>
    </source>
</evidence>
<keyword evidence="5 11" id="KW-0227">DNA damage</keyword>
<feature type="domain" description="Helicase C-terminal" evidence="14">
    <location>
        <begin position="1037"/>
        <end position="1195"/>
    </location>
</feature>
<dbReference type="GO" id="GO:0005524">
    <property type="term" value="F:ATP binding"/>
    <property type="evidence" value="ECO:0007669"/>
    <property type="project" value="UniProtKB-UniRule"/>
</dbReference>
<comment type="subcellular location">
    <subcellularLocation>
        <location evidence="1 11">Nucleus</location>
    </subcellularLocation>
</comment>
<dbReference type="PANTHER" id="PTHR45685:SF2">
    <property type="entry name" value="CHROMATIN-REMODELING ATPASE INO80"/>
    <property type="match status" value="1"/>
</dbReference>
<evidence type="ECO:0000313" key="17">
    <source>
        <dbReference type="Proteomes" id="UP000006671"/>
    </source>
</evidence>
<keyword evidence="7 11" id="KW-0067">ATP-binding</keyword>
<dbReference type="InterPro" id="IPR049730">
    <property type="entry name" value="SNF2/RAD54-like_C"/>
</dbReference>
<dbReference type="InterPro" id="IPR050520">
    <property type="entry name" value="INO80/SWR1_helicase"/>
</dbReference>
<dbReference type="Pfam" id="PF13892">
    <property type="entry name" value="DBINO"/>
    <property type="match status" value="1"/>
</dbReference>
<name>D2V1K9_NAEGR</name>
<dbReference type="RefSeq" id="XP_002681923.1">
    <property type="nucleotide sequence ID" value="XM_002681877.1"/>
</dbReference>
<dbReference type="Gene3D" id="3.40.50.10810">
    <property type="entry name" value="Tandem AAA-ATPase domain"/>
    <property type="match status" value="1"/>
</dbReference>
<dbReference type="EMBL" id="GG738848">
    <property type="protein sequence ID" value="EFC49179.1"/>
    <property type="molecule type" value="Genomic_DNA"/>
</dbReference>
<protein>
    <recommendedName>
        <fullName evidence="3 11">Chromatin-remodeling ATPase INO80</fullName>
        <ecNumber evidence="11">3.6.4.-</ecNumber>
    </recommendedName>
</protein>
<evidence type="ECO:0000256" key="4">
    <source>
        <dbReference type="ARBA" id="ARBA00022741"/>
    </source>
</evidence>
<dbReference type="CDD" id="cd18793">
    <property type="entry name" value="SF2_C_SNF"/>
    <property type="match status" value="1"/>
</dbReference>
<keyword evidence="8 11" id="KW-0238">DNA-binding</keyword>
<evidence type="ECO:0000259" key="13">
    <source>
        <dbReference type="PROSITE" id="PS51192"/>
    </source>
</evidence>
<dbReference type="STRING" id="5762.D2V1K9"/>
<keyword evidence="17" id="KW-1185">Reference proteome</keyword>
<dbReference type="InterPro" id="IPR038718">
    <property type="entry name" value="SNF2-like_sf"/>
</dbReference>
<feature type="compositionally biased region" description="Polar residues" evidence="12">
    <location>
        <begin position="1"/>
        <end position="14"/>
    </location>
</feature>
<feature type="compositionally biased region" description="Low complexity" evidence="12">
    <location>
        <begin position="451"/>
        <end position="463"/>
    </location>
</feature>
<keyword evidence="10" id="KW-0539">Nucleus</keyword>
<comment type="function">
    <text evidence="11">ATPase component of the INO80 complex which remodels chromatin by shifting nucleosomes and is involved in DNA repair.</text>
</comment>
<dbReference type="SUPFAM" id="SSF52540">
    <property type="entry name" value="P-loop containing nucleoside triphosphate hydrolases"/>
    <property type="match status" value="2"/>
</dbReference>
<dbReference type="PROSITE" id="PS51413">
    <property type="entry name" value="DBINO"/>
    <property type="match status" value="1"/>
</dbReference>
<dbReference type="InterPro" id="IPR014001">
    <property type="entry name" value="Helicase_ATP-bd"/>
</dbReference>
<dbReference type="PROSITE" id="PS51194">
    <property type="entry name" value="HELICASE_CTER"/>
    <property type="match status" value="1"/>
</dbReference>
<feature type="region of interest" description="Disordered" evidence="12">
    <location>
        <begin position="442"/>
        <end position="464"/>
    </location>
</feature>
<feature type="compositionally biased region" description="Low complexity" evidence="12">
    <location>
        <begin position="26"/>
        <end position="36"/>
    </location>
</feature>
<evidence type="ECO:0000256" key="2">
    <source>
        <dbReference type="ARBA" id="ARBA00007025"/>
    </source>
</evidence>
<dbReference type="Proteomes" id="UP000006671">
    <property type="component" value="Unassembled WGS sequence"/>
</dbReference>
<dbReference type="AlphaFoldDB" id="D2V1K9"/>
<dbReference type="InterPro" id="IPR000330">
    <property type="entry name" value="SNF2_N"/>
</dbReference>
<dbReference type="FunFam" id="3.40.50.10810:FF:000006">
    <property type="entry name" value="Putative DNA helicase INO80"/>
    <property type="match status" value="1"/>
</dbReference>
<evidence type="ECO:0000256" key="1">
    <source>
        <dbReference type="ARBA" id="ARBA00004123"/>
    </source>
</evidence>
<dbReference type="GO" id="GO:0042393">
    <property type="term" value="F:histone binding"/>
    <property type="evidence" value="ECO:0007669"/>
    <property type="project" value="TreeGrafter"/>
</dbReference>
<evidence type="ECO:0000256" key="3">
    <source>
        <dbReference type="ARBA" id="ARBA00019805"/>
    </source>
</evidence>
<feature type="region of interest" description="Disordered" evidence="12">
    <location>
        <begin position="391"/>
        <end position="410"/>
    </location>
</feature>
<sequence length="1231" mass="142806">MNGSDEGSTITMNGTIHHHQNTNGITSSSTLAATSSDNNNHDTLTSTLNDDAIIESTPIKQESFDENLMKQNSTTRQLLTKPLSLVDYEYLLKLETDLSNQEDNHLDEGYLKDAAEDYDKLGDYCTSYFESNSLDLEVQKQLIAENSIETLTVEESKTLESKTISKTLEETFNSICDEYLDINVYEEILSQQYEEQNEKKRKPCDGVAIHTWKNTLIRANQPTLLVSSSMRKKKRTKRDEQDRGNFEVAFTVPMNGFNINKVVENFQNCISSHHHFIDKATNLRSKKSWIENMNQEQTEIKTQVEQFSKALIHEKLNETLNSQKSHDTRATNGTSKPSVNIKHSKLHQISKDVAQKVKEKQTKSVTELDNTVGGISSVLSDRMNSFWKKHEKEISEKRKRKKKEEEEKEEAVRQQRKLNFLLSQTELYSHFMSKKSITSAVTSDDSTEENAAQSALQASQRQKQFTEDFDKEIEKYRTQSSMEDENIIEAGDETMQEPNIFNGSLKKYQLKGMKWLVSLYEQGINGILADEMGLGKTIQTIAFMAYLAEKKSIWGPTLIITPSSTLHNWQQEFEKFCPTLRVLPYWGALKERKLLRKYWTNPDKLYQKDSPFHVVVSSYGLILEDEKYFKKVKWQYLILDEAHAIKSSKSLRWKTLLSMKCRNRMLLTGTPIQNNMKELWALLHFIMPSIFDSHDEFNDWFSKDIESHATKEQDTKLNEQQLARLHMILKPFMLRRVKKDVESEMAPKTEVVLSCGLSSLQGETYYRIKDDFKKSSKDKKKKIAVDSTSKSALMNIVMQLRKACNHTHLFKEFRQDTLSPFPFTTPISFLKHIPGKIYDECERLTNPIQFHLPKLIFRELTPQGSLEMESNSLMISKRFDFVHDISYMIDTFGTLRYFFKDNFWRLYKLRNLKNRIVEFRDRKGGFQFLMDELLSEQLNNHLERCNYLIQNIEIFYKSNRDLLKKLGECCIEKVIAPPIEVKCSDRGCDYQMTPIKTRFFNKKFLYNNQFIYDTFNTSRISLPSVSKLIADSGKLKVLDQLLSKLKQEGHRVLIFCQMTKMMDLLEEYMYKRRYTFFRLDGSTGISERRDMVDAFQNQRVDPVFAFLLSTKAGGLGITLTAADTVIFYDSDWNPTLDAQAMDRVHRIGQTKPVTIYRLITKNSVEERILAIAKQKSTIQETVYKGQFKMQDSNEEEAADELLEDEDAVEAAVVVDDAGDLDEKEIMSLILD</sequence>
<proteinExistence type="inferred from homology"/>
<comment type="subunit">
    <text evidence="11">Component of the INO80 chromatin-remodeling complex.</text>
</comment>
<keyword evidence="9 11" id="KW-0234">DNA repair</keyword>
<gene>
    <name evidence="16" type="ORF">NAEGRDRAFT_78151</name>
</gene>
<dbReference type="eggNOG" id="KOG0388">
    <property type="taxonomic scope" value="Eukaryota"/>
</dbReference>
<dbReference type="PANTHER" id="PTHR45685">
    <property type="entry name" value="HELICASE SRCAP-RELATED"/>
    <property type="match status" value="1"/>
</dbReference>
<accession>D2V1K9</accession>
<dbReference type="GO" id="GO:0016887">
    <property type="term" value="F:ATP hydrolysis activity"/>
    <property type="evidence" value="ECO:0007669"/>
    <property type="project" value="TreeGrafter"/>
</dbReference>
<feature type="region of interest" description="Disordered" evidence="12">
    <location>
        <begin position="319"/>
        <end position="339"/>
    </location>
</feature>
<comment type="similarity">
    <text evidence="2 11">Belongs to the SNF2/RAD54 helicase family.</text>
</comment>
<evidence type="ECO:0000256" key="9">
    <source>
        <dbReference type="ARBA" id="ARBA00023204"/>
    </source>
</evidence>
<feature type="region of interest" description="Disordered" evidence="12">
    <location>
        <begin position="1"/>
        <end position="44"/>
    </location>
</feature>
<keyword evidence="6 11" id="KW-0378">Hydrolase</keyword>
<dbReference type="GO" id="GO:0003677">
    <property type="term" value="F:DNA binding"/>
    <property type="evidence" value="ECO:0007669"/>
    <property type="project" value="UniProtKB-UniRule"/>
</dbReference>
<feature type="domain" description="Helicase ATP-binding" evidence="13">
    <location>
        <begin position="517"/>
        <end position="689"/>
    </location>
</feature>
<comment type="domain">
    <text evidence="11">The DBINO region is involved in binding to DNA.</text>
</comment>
<dbReference type="FunCoup" id="D2V1K9">
    <property type="interactions" value="672"/>
</dbReference>
<dbReference type="OrthoDB" id="372624at2759"/>
<dbReference type="InParanoid" id="D2V1K9"/>
<evidence type="ECO:0000256" key="11">
    <source>
        <dbReference type="RuleBase" id="RU368001"/>
    </source>
</evidence>
<evidence type="ECO:0000256" key="12">
    <source>
        <dbReference type="SAM" id="MobiDB-lite"/>
    </source>
</evidence>
<feature type="domain" description="DBINO" evidence="15">
    <location>
        <begin position="313"/>
        <end position="438"/>
    </location>
</feature>
<dbReference type="EC" id="3.6.4.-" evidence="11"/>
<dbReference type="GeneID" id="8849999"/>
<dbReference type="GO" id="GO:0006281">
    <property type="term" value="P:DNA repair"/>
    <property type="evidence" value="ECO:0007669"/>
    <property type="project" value="UniProtKB-UniRule"/>
</dbReference>
<dbReference type="Gene3D" id="3.40.50.300">
    <property type="entry name" value="P-loop containing nucleotide triphosphate hydrolases"/>
    <property type="match status" value="1"/>
</dbReference>
<organism evidence="17">
    <name type="scientific">Naegleria gruberi</name>
    <name type="common">Amoeba</name>
    <dbReference type="NCBI Taxonomy" id="5762"/>
    <lineage>
        <taxon>Eukaryota</taxon>
        <taxon>Discoba</taxon>
        <taxon>Heterolobosea</taxon>
        <taxon>Tetramitia</taxon>
        <taxon>Eutetramitia</taxon>
        <taxon>Vahlkampfiidae</taxon>
        <taxon>Naegleria</taxon>
    </lineage>
</organism>
<dbReference type="VEuPathDB" id="AmoebaDB:NAEGRDRAFT_78151"/>
<dbReference type="SMART" id="SM00490">
    <property type="entry name" value="HELICc"/>
    <property type="match status" value="1"/>
</dbReference>